<gene>
    <name evidence="3" type="ORF">Val02_00240</name>
</gene>
<dbReference type="InterPro" id="IPR024344">
    <property type="entry name" value="MDMPI_metal-binding"/>
</dbReference>
<proteinExistence type="predicted"/>
<feature type="domain" description="Mycothiol-dependent maleylpyruvate isomerase metal-binding" evidence="2">
    <location>
        <begin position="33"/>
        <end position="155"/>
    </location>
</feature>
<reference evidence="3" key="1">
    <citation type="submission" date="2021-01" db="EMBL/GenBank/DDBJ databases">
        <title>Whole genome shotgun sequence of Virgisporangium aliadipatigenens NBRC 105644.</title>
        <authorList>
            <person name="Komaki H."/>
            <person name="Tamura T."/>
        </authorList>
    </citation>
    <scope>NUCLEOTIDE SEQUENCE</scope>
    <source>
        <strain evidence="3">NBRC 105644</strain>
    </source>
</reference>
<evidence type="ECO:0000313" key="3">
    <source>
        <dbReference type="EMBL" id="GIJ43138.1"/>
    </source>
</evidence>
<dbReference type="PANTHER" id="PTHR40758:SF1">
    <property type="entry name" value="CONSERVED PROTEIN"/>
    <property type="match status" value="1"/>
</dbReference>
<dbReference type="InterPro" id="IPR034660">
    <property type="entry name" value="DinB/YfiT-like"/>
</dbReference>
<protein>
    <recommendedName>
        <fullName evidence="5">Maleylpyruvate isomerase family mycothiol-dependent enzyme</fullName>
    </recommendedName>
</protein>
<name>A0A8J4DN29_9ACTN</name>
<dbReference type="InterPro" id="IPR017517">
    <property type="entry name" value="Maleyloyr_isom"/>
</dbReference>
<dbReference type="SUPFAM" id="SSF109854">
    <property type="entry name" value="DinB/YfiT-like putative metalloenzymes"/>
    <property type="match status" value="1"/>
</dbReference>
<dbReference type="NCBIfam" id="TIGR03083">
    <property type="entry name" value="maleylpyruvate isomerase family mycothiol-dependent enzyme"/>
    <property type="match status" value="1"/>
</dbReference>
<dbReference type="Pfam" id="PF11716">
    <property type="entry name" value="MDMPI_N"/>
    <property type="match status" value="1"/>
</dbReference>
<comment type="caution">
    <text evidence="3">The sequence shown here is derived from an EMBL/GenBank/DDBJ whole genome shotgun (WGS) entry which is preliminary data.</text>
</comment>
<dbReference type="GO" id="GO:0005886">
    <property type="term" value="C:plasma membrane"/>
    <property type="evidence" value="ECO:0007669"/>
    <property type="project" value="TreeGrafter"/>
</dbReference>
<evidence type="ECO:0000259" key="1">
    <source>
        <dbReference type="Pfam" id="PF07398"/>
    </source>
</evidence>
<dbReference type="InterPro" id="IPR010872">
    <property type="entry name" value="MDMPI_C-term_domain"/>
</dbReference>
<evidence type="ECO:0008006" key="5">
    <source>
        <dbReference type="Google" id="ProtNLM"/>
    </source>
</evidence>
<sequence>MAGAVVAKDPGNVGGRRYGATVPTHLTIEEHVAALRRAGAALHEAAGAAGPHARVPTCAAWDVTKLVTHQGMVHRWAAGHLRGEKDPDTKASVAEAAAADDLLAWFDAGLVGLIEAVEAADDDLKAMVFLKDAPPPRRFWARRQAHETTIHAVDAVAARLGRCPTAADVDIDPLVAADGIDELLSGFITRGKGKLHADPPYTLLVRALDTGHAWTVRVGGASVETTPGEHGPGEVTFAGTAVQVYLSVWNRADELTVEGRQDVAEAWRKAVRIRWS</sequence>
<evidence type="ECO:0000313" key="4">
    <source>
        <dbReference type="Proteomes" id="UP000619260"/>
    </source>
</evidence>
<dbReference type="PANTHER" id="PTHR40758">
    <property type="entry name" value="CONSERVED PROTEIN"/>
    <property type="match status" value="1"/>
</dbReference>
<dbReference type="AlphaFoldDB" id="A0A8J4DN29"/>
<feature type="domain" description="MDMPI C-terminal" evidence="1">
    <location>
        <begin position="175"/>
        <end position="265"/>
    </location>
</feature>
<dbReference type="GO" id="GO:0046872">
    <property type="term" value="F:metal ion binding"/>
    <property type="evidence" value="ECO:0007669"/>
    <property type="project" value="InterPro"/>
</dbReference>
<accession>A0A8J4DN29</accession>
<organism evidence="3 4">
    <name type="scientific">Virgisporangium aliadipatigenens</name>
    <dbReference type="NCBI Taxonomy" id="741659"/>
    <lineage>
        <taxon>Bacteria</taxon>
        <taxon>Bacillati</taxon>
        <taxon>Actinomycetota</taxon>
        <taxon>Actinomycetes</taxon>
        <taxon>Micromonosporales</taxon>
        <taxon>Micromonosporaceae</taxon>
        <taxon>Virgisporangium</taxon>
    </lineage>
</organism>
<evidence type="ECO:0000259" key="2">
    <source>
        <dbReference type="Pfam" id="PF11716"/>
    </source>
</evidence>
<dbReference type="Pfam" id="PF07398">
    <property type="entry name" value="MDMPI_C"/>
    <property type="match status" value="1"/>
</dbReference>
<dbReference type="EMBL" id="BOPF01000001">
    <property type="protein sequence ID" value="GIJ43138.1"/>
    <property type="molecule type" value="Genomic_DNA"/>
</dbReference>
<keyword evidence="4" id="KW-1185">Reference proteome</keyword>
<dbReference type="Proteomes" id="UP000619260">
    <property type="component" value="Unassembled WGS sequence"/>
</dbReference>